<dbReference type="AlphaFoldDB" id="A0AAV3YJX8"/>
<proteinExistence type="predicted"/>
<evidence type="ECO:0000313" key="1">
    <source>
        <dbReference type="EMBL" id="GFN83389.1"/>
    </source>
</evidence>
<comment type="caution">
    <text evidence="1">The sequence shown here is derived from an EMBL/GenBank/DDBJ whole genome shotgun (WGS) entry which is preliminary data.</text>
</comment>
<dbReference type="Proteomes" id="UP000735302">
    <property type="component" value="Unassembled WGS sequence"/>
</dbReference>
<organism evidence="1 2">
    <name type="scientific">Plakobranchus ocellatus</name>
    <dbReference type="NCBI Taxonomy" id="259542"/>
    <lineage>
        <taxon>Eukaryota</taxon>
        <taxon>Metazoa</taxon>
        <taxon>Spiralia</taxon>
        <taxon>Lophotrochozoa</taxon>
        <taxon>Mollusca</taxon>
        <taxon>Gastropoda</taxon>
        <taxon>Heterobranchia</taxon>
        <taxon>Euthyneura</taxon>
        <taxon>Panpulmonata</taxon>
        <taxon>Sacoglossa</taxon>
        <taxon>Placobranchoidea</taxon>
        <taxon>Plakobranchidae</taxon>
        <taxon>Plakobranchus</taxon>
    </lineage>
</organism>
<reference evidence="1 2" key="1">
    <citation type="journal article" date="2021" name="Elife">
        <title>Chloroplast acquisition without the gene transfer in kleptoplastic sea slugs, Plakobranchus ocellatus.</title>
        <authorList>
            <person name="Maeda T."/>
            <person name="Takahashi S."/>
            <person name="Yoshida T."/>
            <person name="Shimamura S."/>
            <person name="Takaki Y."/>
            <person name="Nagai Y."/>
            <person name="Toyoda A."/>
            <person name="Suzuki Y."/>
            <person name="Arimoto A."/>
            <person name="Ishii H."/>
            <person name="Satoh N."/>
            <person name="Nishiyama T."/>
            <person name="Hasebe M."/>
            <person name="Maruyama T."/>
            <person name="Minagawa J."/>
            <person name="Obokata J."/>
            <person name="Shigenobu S."/>
        </authorList>
    </citation>
    <scope>NUCLEOTIDE SEQUENCE [LARGE SCALE GENOMIC DNA]</scope>
</reference>
<accession>A0AAV3YJX8</accession>
<evidence type="ECO:0000313" key="2">
    <source>
        <dbReference type="Proteomes" id="UP000735302"/>
    </source>
</evidence>
<name>A0AAV3YJX8_9GAST</name>
<dbReference type="EMBL" id="BLXT01001194">
    <property type="protein sequence ID" value="GFN83389.1"/>
    <property type="molecule type" value="Genomic_DNA"/>
</dbReference>
<sequence length="87" mass="10053">MKVNAEKTKLKTNNIRVIISDIRIDGSKPETVQNFKHLGPEVKDEGSKQENIVLEDHRWQNNKTTYILLTLLVPLRRETKNSPSKTI</sequence>
<protein>
    <submittedName>
        <fullName evidence="1">Uncharacterized protein</fullName>
    </submittedName>
</protein>
<keyword evidence="2" id="KW-1185">Reference proteome</keyword>
<gene>
    <name evidence="1" type="ORF">PoB_000989500</name>
</gene>